<dbReference type="CDD" id="cd17039">
    <property type="entry name" value="Ubl_ubiquitin_like"/>
    <property type="match status" value="1"/>
</dbReference>
<evidence type="ECO:0000259" key="4">
    <source>
        <dbReference type="PROSITE" id="PS50053"/>
    </source>
</evidence>
<keyword evidence="5" id="KW-1185">Reference proteome</keyword>
<feature type="compositionally biased region" description="Polar residues" evidence="3">
    <location>
        <begin position="43"/>
        <end position="52"/>
    </location>
</feature>
<feature type="region of interest" description="Disordered" evidence="3">
    <location>
        <begin position="38"/>
        <end position="91"/>
    </location>
</feature>
<dbReference type="KEGG" id="aplc:110990090"/>
<evidence type="ECO:0000256" key="2">
    <source>
        <dbReference type="ARBA" id="ARBA00022840"/>
    </source>
</evidence>
<evidence type="ECO:0000313" key="5">
    <source>
        <dbReference type="Proteomes" id="UP000694845"/>
    </source>
</evidence>
<feature type="compositionally biased region" description="Polar residues" evidence="3">
    <location>
        <begin position="252"/>
        <end position="261"/>
    </location>
</feature>
<dbReference type="InterPro" id="IPR029071">
    <property type="entry name" value="Ubiquitin-like_domsf"/>
</dbReference>
<dbReference type="PANTHER" id="PTHR46312">
    <property type="entry name" value="NACHT DOMAIN-CONTAINING PROTEIN"/>
    <property type="match status" value="1"/>
</dbReference>
<dbReference type="SUPFAM" id="SSF52047">
    <property type="entry name" value="RNI-like"/>
    <property type="match status" value="1"/>
</dbReference>
<organism evidence="5 6">
    <name type="scientific">Acanthaster planci</name>
    <name type="common">Crown-of-thorns starfish</name>
    <dbReference type="NCBI Taxonomy" id="133434"/>
    <lineage>
        <taxon>Eukaryota</taxon>
        <taxon>Metazoa</taxon>
        <taxon>Echinodermata</taxon>
        <taxon>Eleutherozoa</taxon>
        <taxon>Asterozoa</taxon>
        <taxon>Asteroidea</taxon>
        <taxon>Valvatacea</taxon>
        <taxon>Valvatida</taxon>
        <taxon>Acanthasteridae</taxon>
        <taxon>Acanthaster</taxon>
    </lineage>
</organism>
<dbReference type="Pfam" id="PF05729">
    <property type="entry name" value="NACHT"/>
    <property type="match status" value="1"/>
</dbReference>
<feature type="compositionally biased region" description="Basic and acidic residues" evidence="3">
    <location>
        <begin position="405"/>
        <end position="449"/>
    </location>
</feature>
<keyword evidence="2" id="KW-0067">ATP-binding</keyword>
<feature type="region of interest" description="Disordered" evidence="3">
    <location>
        <begin position="332"/>
        <end position="378"/>
    </location>
</feature>
<accession>A0A8B7ZYI6</accession>
<sequence length="1732" mass="193933">MIHRKIGVRPQIQRLHISDNIQLCNVLTLEENGVHKDEIISVRPSTDDATQEGSKENYQPKDEVERLHPEKNDETRAEGQSKQKEVPEIEEQKLRKEKACNIGKPWPSRSVKRRLQIFVRSPLLHGLKTFCFHLDPETSISSLKDLINSKINVQPKHQCLHIRRTFCNFQLDDLLTLDDCGIQQDETIFLRLSTVGLLGGGRKDPNDVTKQKTGNKANVPAGSQEKSERREQQSPGYEAQDSSAKMMETSEGKSPTQQNVKLSVREEDSLQKTSPERAGLGVGTIGSLNRPQSGLGVGTIGSLNMPQSQEEQMEETMTPQLASAALDDWKGKTFAGDHAHDNDQPRHLTGKQEKGQISSSNRKENATTLGRPQMQPDDQCKIRAQSPQLYQASNPDTHRIHALVSHEEKEAGRQVRSEATERGDTTKPNHHLTEHSRQEEPVYADRQDQHPVGPRNLIPAVQARQQQTANSDLSSQALAPWKDTPPLSEVQKGMAWQKVSVDLAVSGSNNPTFLGPVHNPTIHFTQNVTLPRPSSESPRLSIATDVVRNELKDDINTLLLLKSLTNVTKKHGKAYMLDVFYAFIDSLDGQVEQVKSGSITFVVRILSRVGLEKLWTMYVTGELAMKLTEIFITDELTTEDKTDLSIQVTIPESDYEQACRFFDELESTMDEVRGRDVSRKTEIHEKQFGKDISLTTFRSPHSAGNAVDRFEEATKASHATSGHEDDVTIKGEMPQKQFLLTSSETRAYGGDPAEHAADRCGEALRALYTTTGSYAQMIKWVDDKTKQVIVPKLLFGESDKRIQNYEDIFHMKTSERGPAEVVVLTGKDDKERSFLLENIAYDWAAGSSSILQKFKLVVLLQMGAFQEESDFVDTIYDQLLWQHRDINKDDLLSFIDAKSHEMLLLLDNFDKLPFHELVETKFGSVRQILRRMVASGSTVLITTYPNKIQALVDKSLLQEPYIHVALPGVFGDRIEEFVSQICSEETGQAETLLKRIKSSKHLSDLAKDMKLLLLLCLVSKHSTLPETLTRVFDEVVRYIFTRRLNMSQEEISGVVNAIGKTALGDHHETPLDETRLGKTRLGKTPLGDLGFVYDWQWYVSQRREFTEKEFKRGALDKALQAGFLSRQPIPRGEVSEQYGIRFIHKRMQDFCGAKYCQSLFDNDTKKFQEILDRHSKNREFLLFLCGDNEQCARHVLGFLHTEKAQRRPLMRAEGKLTVDTGSQSRTDFELALNCYFESQSTDLFSVDFIDSLITEEMTIDYKNNDSLHSVMWILEHISKHDRGRDFLARVRSLTVSECNPARSSKAFGSSLAEMKGLCSLQLNTCILTDCDVSQILSSVGKAGNLTELVVSNSLGLDDNAETWASSLNTIIHLKSLTLSSCNINAQDFTHVARWLVEPLDLTYLNLSNNGELGGTANVWALHLKFLKSLKKLDLSSCEIEKQDMKYITASVGVLQHLYDLDLSGNKALGGCAGAWATSLKNMVHLETLRMANCNTDRRDVTHLVKTISLMANLMEFDFGSGEAELRVCSSDEGTRLTIGKFSFFVTDVVEILQSLSNREDLVAVTLHDIYGVSGSAAFWASNLKKLTHLGELNLSACILLSTDIGHLAAAVSQMPALKELKLEGNLHLGGSGREWAPSLTEMVHILSLRLGSCDLQSADIPHIAAALSRLPNLQNVDLRGNKLLRGSAETWAPSLKEMEHVRLIELGGCSLTDEDLEHVSKVKRSGVNLETD</sequence>
<dbReference type="PANTHER" id="PTHR46312:SF2">
    <property type="entry name" value="NUCLEOTIDE-BINDING OLIGOMERIZATION DOMAIN-CONTAINING PROTEIN 2-LIKE"/>
    <property type="match status" value="1"/>
</dbReference>
<dbReference type="InterPro" id="IPR000626">
    <property type="entry name" value="Ubiquitin-like_dom"/>
</dbReference>
<dbReference type="InterPro" id="IPR027417">
    <property type="entry name" value="P-loop_NTPase"/>
</dbReference>
<feature type="compositionally biased region" description="Basic and acidic residues" evidence="3">
    <location>
        <begin position="201"/>
        <end position="210"/>
    </location>
</feature>
<dbReference type="InterPro" id="IPR032675">
    <property type="entry name" value="LRR_dom_sf"/>
</dbReference>
<evidence type="ECO:0000313" key="6">
    <source>
        <dbReference type="RefSeq" id="XP_022110598.1"/>
    </source>
</evidence>
<evidence type="ECO:0000256" key="1">
    <source>
        <dbReference type="ARBA" id="ARBA00022741"/>
    </source>
</evidence>
<dbReference type="GO" id="GO:0005524">
    <property type="term" value="F:ATP binding"/>
    <property type="evidence" value="ECO:0007669"/>
    <property type="project" value="UniProtKB-KW"/>
</dbReference>
<feature type="compositionally biased region" description="Polar residues" evidence="3">
    <location>
        <begin position="355"/>
        <end position="370"/>
    </location>
</feature>
<name>A0A8B7ZYI6_ACAPL</name>
<feature type="compositionally biased region" description="Basic and acidic residues" evidence="3">
    <location>
        <begin position="332"/>
        <end position="354"/>
    </location>
</feature>
<feature type="compositionally biased region" description="Polar residues" evidence="3">
    <location>
        <begin position="463"/>
        <end position="477"/>
    </location>
</feature>
<dbReference type="PROSITE" id="PS50053">
    <property type="entry name" value="UBIQUITIN_2"/>
    <property type="match status" value="1"/>
</dbReference>
<dbReference type="Proteomes" id="UP000694845">
    <property type="component" value="Unplaced"/>
</dbReference>
<dbReference type="Gene3D" id="3.10.20.90">
    <property type="entry name" value="Phosphatidylinositol 3-kinase Catalytic Subunit, Chain A, domain 1"/>
    <property type="match status" value="1"/>
</dbReference>
<dbReference type="SUPFAM" id="SSF54236">
    <property type="entry name" value="Ubiquitin-like"/>
    <property type="match status" value="1"/>
</dbReference>
<gene>
    <name evidence="6" type="primary">LOC110990090</name>
</gene>
<dbReference type="Gene3D" id="3.80.10.10">
    <property type="entry name" value="Ribonuclease Inhibitor"/>
    <property type="match status" value="3"/>
</dbReference>
<feature type="domain" description="Ubiquitin-like" evidence="4">
    <location>
        <begin position="115"/>
        <end position="197"/>
    </location>
</feature>
<feature type="region of interest" description="Disordered" evidence="3">
    <location>
        <begin position="405"/>
        <end position="486"/>
    </location>
</feature>
<dbReference type="RefSeq" id="XP_022110598.1">
    <property type="nucleotide sequence ID" value="XM_022254906.1"/>
</dbReference>
<feature type="region of interest" description="Disordered" evidence="3">
    <location>
        <begin position="200"/>
        <end position="290"/>
    </location>
</feature>
<dbReference type="Pfam" id="PF00240">
    <property type="entry name" value="ubiquitin"/>
    <property type="match status" value="1"/>
</dbReference>
<dbReference type="OrthoDB" id="120976at2759"/>
<proteinExistence type="predicted"/>
<protein>
    <submittedName>
        <fullName evidence="6">Uncharacterized protein LOC110990090</fullName>
    </submittedName>
</protein>
<dbReference type="SMART" id="SM00368">
    <property type="entry name" value="LRR_RI"/>
    <property type="match status" value="6"/>
</dbReference>
<dbReference type="GeneID" id="110990090"/>
<keyword evidence="1" id="KW-0547">Nucleotide-binding</keyword>
<evidence type="ECO:0000256" key="3">
    <source>
        <dbReference type="SAM" id="MobiDB-lite"/>
    </source>
</evidence>
<dbReference type="SUPFAM" id="SSF52058">
    <property type="entry name" value="L domain-like"/>
    <property type="match status" value="1"/>
</dbReference>
<feature type="compositionally biased region" description="Basic and acidic residues" evidence="3">
    <location>
        <begin position="53"/>
        <end position="91"/>
    </location>
</feature>
<dbReference type="Gene3D" id="3.40.50.300">
    <property type="entry name" value="P-loop containing nucleotide triphosphate hydrolases"/>
    <property type="match status" value="1"/>
</dbReference>
<dbReference type="InterPro" id="IPR007111">
    <property type="entry name" value="NACHT_NTPase"/>
</dbReference>
<reference evidence="6" key="1">
    <citation type="submission" date="2025-08" db="UniProtKB">
        <authorList>
            <consortium name="RefSeq"/>
        </authorList>
    </citation>
    <scope>IDENTIFICATION</scope>
</reference>